<sequence length="125" mass="13330">MKKTGGRAYAPFVVLLPKTHLLLSLFQGLHPSKDRICIVPKAQPGAFGFKYPVQLALPLAHAAVRCAETPAIAGGKAGKVPVQLRIKIFSVALPQGQTHAEAKHAFYLGFPAISQNAPDILRGIV</sequence>
<reference evidence="1" key="1">
    <citation type="submission" date="2019-08" db="EMBL/GenBank/DDBJ databases">
        <authorList>
            <person name="Kucharzyk K."/>
            <person name="Murdoch R.W."/>
            <person name="Higgins S."/>
            <person name="Loffler F."/>
        </authorList>
    </citation>
    <scope>NUCLEOTIDE SEQUENCE</scope>
</reference>
<comment type="caution">
    <text evidence="1">The sequence shown here is derived from an EMBL/GenBank/DDBJ whole genome shotgun (WGS) entry which is preliminary data.</text>
</comment>
<protein>
    <submittedName>
        <fullName evidence="1">Uncharacterized protein</fullName>
    </submittedName>
</protein>
<dbReference type="AlphaFoldDB" id="A0A645FQT3"/>
<evidence type="ECO:0000313" key="1">
    <source>
        <dbReference type="EMBL" id="MPN16808.1"/>
    </source>
</evidence>
<proteinExistence type="predicted"/>
<gene>
    <name evidence="1" type="ORF">SDC9_164155</name>
</gene>
<accession>A0A645FQT3</accession>
<dbReference type="EMBL" id="VSSQ01063805">
    <property type="protein sequence ID" value="MPN16808.1"/>
    <property type="molecule type" value="Genomic_DNA"/>
</dbReference>
<name>A0A645FQT3_9ZZZZ</name>
<organism evidence="1">
    <name type="scientific">bioreactor metagenome</name>
    <dbReference type="NCBI Taxonomy" id="1076179"/>
    <lineage>
        <taxon>unclassified sequences</taxon>
        <taxon>metagenomes</taxon>
        <taxon>ecological metagenomes</taxon>
    </lineage>
</organism>